<reference evidence="1" key="1">
    <citation type="submission" date="2020-10" db="EMBL/GenBank/DDBJ databases">
        <authorList>
            <person name="Han B."/>
            <person name="Lu T."/>
            <person name="Zhao Q."/>
            <person name="Huang X."/>
            <person name="Zhao Y."/>
        </authorList>
    </citation>
    <scope>NUCLEOTIDE SEQUENCE</scope>
</reference>
<comment type="caution">
    <text evidence="1">The sequence shown here is derived from an EMBL/GenBank/DDBJ whole genome shotgun (WGS) entry which is preliminary data.</text>
</comment>
<sequence>MAVSPHQTPRELGCVDGVVMSPSVSARLIPVSMVPPVTLVDDNVQSSSFASQQPCPAGVEGEAPFPLTELPLVQSGVVAGPVSPPVREALQVPVGGVQGGVLVSDAAVPCSTEPVMSSPPASPIAAFVFKVVKPVDAILPAPPVPKRRKKILPSNFVPRRSHRVANLPPTTADHSAAVSVCRQLGFADGEERVSVVAMEHYATLFDQPLSREHLKALAALFGWDAPPGDEVRAADDILVV</sequence>
<proteinExistence type="predicted"/>
<protein>
    <submittedName>
        <fullName evidence="1">Uncharacterized protein</fullName>
    </submittedName>
</protein>
<evidence type="ECO:0000313" key="1">
    <source>
        <dbReference type="EMBL" id="CAD6334311.1"/>
    </source>
</evidence>
<dbReference type="AlphaFoldDB" id="A0A811RYU8"/>
<evidence type="ECO:0000313" key="2">
    <source>
        <dbReference type="Proteomes" id="UP000604825"/>
    </source>
</evidence>
<gene>
    <name evidence="1" type="ORF">NCGR_LOCUS58409</name>
</gene>
<dbReference type="Proteomes" id="UP000604825">
    <property type="component" value="Unassembled WGS sequence"/>
</dbReference>
<dbReference type="OrthoDB" id="696912at2759"/>
<name>A0A811RYU8_9POAL</name>
<accession>A0A811RYU8</accession>
<dbReference type="EMBL" id="CAJGYO010000017">
    <property type="protein sequence ID" value="CAD6334311.1"/>
    <property type="molecule type" value="Genomic_DNA"/>
</dbReference>
<organism evidence="1 2">
    <name type="scientific">Miscanthus lutarioriparius</name>
    <dbReference type="NCBI Taxonomy" id="422564"/>
    <lineage>
        <taxon>Eukaryota</taxon>
        <taxon>Viridiplantae</taxon>
        <taxon>Streptophyta</taxon>
        <taxon>Embryophyta</taxon>
        <taxon>Tracheophyta</taxon>
        <taxon>Spermatophyta</taxon>
        <taxon>Magnoliopsida</taxon>
        <taxon>Liliopsida</taxon>
        <taxon>Poales</taxon>
        <taxon>Poaceae</taxon>
        <taxon>PACMAD clade</taxon>
        <taxon>Panicoideae</taxon>
        <taxon>Andropogonodae</taxon>
        <taxon>Andropogoneae</taxon>
        <taxon>Saccharinae</taxon>
        <taxon>Miscanthus</taxon>
    </lineage>
</organism>
<keyword evidence="2" id="KW-1185">Reference proteome</keyword>